<reference evidence="6" key="1">
    <citation type="journal article" date="2015" name="Nature">
        <title>Complex archaea that bridge the gap between prokaryotes and eukaryotes.</title>
        <authorList>
            <person name="Spang A."/>
            <person name="Saw J.H."/>
            <person name="Jorgensen S.L."/>
            <person name="Zaremba-Niedzwiedzka K."/>
            <person name="Martijn J."/>
            <person name="Lind A.E."/>
            <person name="van Eijk R."/>
            <person name="Schleper C."/>
            <person name="Guy L."/>
            <person name="Ettema T.J."/>
        </authorList>
    </citation>
    <scope>NUCLEOTIDE SEQUENCE</scope>
</reference>
<evidence type="ECO:0000256" key="4">
    <source>
        <dbReference type="SAM" id="MobiDB-lite"/>
    </source>
</evidence>
<protein>
    <recommendedName>
        <fullName evidence="5">Zinc finger DksA/TraR C4-type domain-containing protein</fullName>
    </recommendedName>
</protein>
<feature type="domain" description="Zinc finger DksA/TraR C4-type" evidence="5">
    <location>
        <begin position="86"/>
        <end position="119"/>
    </location>
</feature>
<organism evidence="6">
    <name type="scientific">marine sediment metagenome</name>
    <dbReference type="NCBI Taxonomy" id="412755"/>
    <lineage>
        <taxon>unclassified sequences</taxon>
        <taxon>metagenomes</taxon>
        <taxon>ecological metagenomes</taxon>
    </lineage>
</organism>
<gene>
    <name evidence="6" type="ORF">LCGC14_0982740</name>
</gene>
<dbReference type="SUPFAM" id="SSF109635">
    <property type="entry name" value="DnaK suppressor protein DksA, alpha-hairpin domain"/>
    <property type="match status" value="1"/>
</dbReference>
<evidence type="ECO:0000259" key="5">
    <source>
        <dbReference type="Pfam" id="PF01258"/>
    </source>
</evidence>
<accession>A0A0F9QRF7</accession>
<dbReference type="AlphaFoldDB" id="A0A0F9QRF7"/>
<evidence type="ECO:0000256" key="3">
    <source>
        <dbReference type="ARBA" id="ARBA00022833"/>
    </source>
</evidence>
<sequence>MDKKLQEEFKNILLQEKKRLEKELAVITNEDLKPSQSDMSGENDLESDESDVATTTFERERDDSLGWNIRDMLNKIDTALTKIKEGTYGHCPECDTEIDIERLKAIPYADSCITCQGKRK</sequence>
<comment type="caution">
    <text evidence="6">The sequence shown here is derived from an EMBL/GenBank/DDBJ whole genome shotgun (WGS) entry which is preliminary data.</text>
</comment>
<keyword evidence="1" id="KW-0479">Metal-binding</keyword>
<evidence type="ECO:0000256" key="1">
    <source>
        <dbReference type="ARBA" id="ARBA00022723"/>
    </source>
</evidence>
<dbReference type="SUPFAM" id="SSF57716">
    <property type="entry name" value="Glucocorticoid receptor-like (DNA-binding domain)"/>
    <property type="match status" value="1"/>
</dbReference>
<dbReference type="PROSITE" id="PS51128">
    <property type="entry name" value="ZF_DKSA_2"/>
    <property type="match status" value="1"/>
</dbReference>
<dbReference type="PANTHER" id="PTHR33823:SF4">
    <property type="entry name" value="GENERAL STRESS PROTEIN 16O"/>
    <property type="match status" value="1"/>
</dbReference>
<keyword evidence="3" id="KW-0862">Zinc</keyword>
<dbReference type="Gene3D" id="1.20.120.910">
    <property type="entry name" value="DksA, coiled-coil domain"/>
    <property type="match status" value="1"/>
</dbReference>
<dbReference type="PANTHER" id="PTHR33823">
    <property type="entry name" value="RNA POLYMERASE-BINDING TRANSCRIPTION FACTOR DKSA-RELATED"/>
    <property type="match status" value="1"/>
</dbReference>
<dbReference type="GO" id="GO:0008270">
    <property type="term" value="F:zinc ion binding"/>
    <property type="evidence" value="ECO:0007669"/>
    <property type="project" value="UniProtKB-KW"/>
</dbReference>
<dbReference type="InterPro" id="IPR000962">
    <property type="entry name" value="Znf_DskA_TraR"/>
</dbReference>
<dbReference type="EMBL" id="LAZR01003680">
    <property type="protein sequence ID" value="KKN15756.1"/>
    <property type="molecule type" value="Genomic_DNA"/>
</dbReference>
<feature type="compositionally biased region" description="Acidic residues" evidence="4">
    <location>
        <begin position="41"/>
        <end position="51"/>
    </location>
</feature>
<dbReference type="Pfam" id="PF01258">
    <property type="entry name" value="zf-dskA_traR"/>
    <property type="match status" value="1"/>
</dbReference>
<keyword evidence="2" id="KW-0863">Zinc-finger</keyword>
<proteinExistence type="predicted"/>
<evidence type="ECO:0000313" key="6">
    <source>
        <dbReference type="EMBL" id="KKN15756.1"/>
    </source>
</evidence>
<dbReference type="InterPro" id="IPR037187">
    <property type="entry name" value="DnaK_N"/>
</dbReference>
<evidence type="ECO:0000256" key="2">
    <source>
        <dbReference type="ARBA" id="ARBA00022771"/>
    </source>
</evidence>
<feature type="region of interest" description="Disordered" evidence="4">
    <location>
        <begin position="30"/>
        <end position="59"/>
    </location>
</feature>
<name>A0A0F9QRF7_9ZZZZ</name>